<evidence type="ECO:0000313" key="13">
    <source>
        <dbReference type="EMBL" id="AMK59238.1"/>
    </source>
</evidence>
<keyword evidence="5 10" id="KW-0378">Hydrolase</keyword>
<dbReference type="Gene3D" id="3.90.950.10">
    <property type="match status" value="1"/>
</dbReference>
<comment type="catalytic activity">
    <reaction evidence="9 10">
        <text>XTP + H2O = XMP + diphosphate + H(+)</text>
        <dbReference type="Rhea" id="RHEA:28610"/>
        <dbReference type="ChEBI" id="CHEBI:15377"/>
        <dbReference type="ChEBI" id="CHEBI:15378"/>
        <dbReference type="ChEBI" id="CHEBI:33019"/>
        <dbReference type="ChEBI" id="CHEBI:57464"/>
        <dbReference type="ChEBI" id="CHEBI:61314"/>
        <dbReference type="EC" id="3.6.1.66"/>
    </reaction>
</comment>
<evidence type="ECO:0000256" key="8">
    <source>
        <dbReference type="ARBA" id="ARBA00051875"/>
    </source>
</evidence>
<comment type="catalytic activity">
    <reaction evidence="8 10">
        <text>dITP + H2O = dIMP + diphosphate + H(+)</text>
        <dbReference type="Rhea" id="RHEA:28342"/>
        <dbReference type="ChEBI" id="CHEBI:15377"/>
        <dbReference type="ChEBI" id="CHEBI:15378"/>
        <dbReference type="ChEBI" id="CHEBI:33019"/>
        <dbReference type="ChEBI" id="CHEBI:61194"/>
        <dbReference type="ChEBI" id="CHEBI:61382"/>
        <dbReference type="EC" id="3.6.1.66"/>
    </reaction>
</comment>
<dbReference type="EC" id="3.6.1.66" evidence="10"/>
<dbReference type="GO" id="GO:0036222">
    <property type="term" value="F:XTP diphosphatase activity"/>
    <property type="evidence" value="ECO:0007669"/>
    <property type="project" value="UniProtKB-UniRule"/>
</dbReference>
<keyword evidence="4 10" id="KW-0547">Nucleotide-binding</keyword>
<feature type="binding site" evidence="10">
    <location>
        <position position="88"/>
    </location>
    <ligand>
        <name>Mg(2+)</name>
        <dbReference type="ChEBI" id="CHEBI:18420"/>
    </ligand>
</feature>
<evidence type="ECO:0000256" key="10">
    <source>
        <dbReference type="HAMAP-Rule" id="MF_01405"/>
    </source>
</evidence>
<dbReference type="InterPro" id="IPR020922">
    <property type="entry name" value="dITP/XTP_pyrophosphatase"/>
</dbReference>
<dbReference type="HAMAP" id="MF_01405">
    <property type="entry name" value="Non_canon_purine_NTPase"/>
    <property type="match status" value="1"/>
</dbReference>
<dbReference type="NCBIfam" id="TIGR00042">
    <property type="entry name" value="RdgB/HAM1 family non-canonical purine NTP pyrophosphatase"/>
    <property type="match status" value="1"/>
</dbReference>
<sequence length="231" mass="24659">MQGCDAGLWCGSRAHDEPLMTSLVLASNNAGKLREFAELLAPLDFQLIPQATLGVPEAEEPHVTFIENALAKARHAARLTGLPALADDSGLVVPALGGAPGVHSARYAGEPKDDARNNRRLIAALRGIADRRAHYVAVLVLVHHADDPQPLIGEGEWHGQIIDAPRGAGGFGYDPHFLLPDLQRTAAELDAAEKHRRSHRGQALAQLVAKLARQRDGGPEASPENGQTHGR</sequence>
<comment type="cofactor">
    <cofactor evidence="10">
        <name>Mg(2+)</name>
        <dbReference type="ChEBI" id="CHEBI:18420"/>
    </cofactor>
    <text evidence="10">Binds 1 Mg(2+) ion per subunit.</text>
</comment>
<dbReference type="GO" id="GO:0000166">
    <property type="term" value="F:nucleotide binding"/>
    <property type="evidence" value="ECO:0007669"/>
    <property type="project" value="UniProtKB-KW"/>
</dbReference>
<comment type="catalytic activity">
    <reaction evidence="10">
        <text>ITP + H2O = IMP + diphosphate + H(+)</text>
        <dbReference type="Rhea" id="RHEA:29399"/>
        <dbReference type="ChEBI" id="CHEBI:15377"/>
        <dbReference type="ChEBI" id="CHEBI:15378"/>
        <dbReference type="ChEBI" id="CHEBI:33019"/>
        <dbReference type="ChEBI" id="CHEBI:58053"/>
        <dbReference type="ChEBI" id="CHEBI:61402"/>
        <dbReference type="EC" id="3.6.1.66"/>
    </reaction>
</comment>
<reference evidence="13" key="1">
    <citation type="journal article" date="2016" name="Appl. Environ. Microbiol.">
        <title>Functional Metagenomics of a Biostimulated Petroleum-Contaminated Soil Reveals an Extraordinary Diversity of Extradiol Dioxygenases.</title>
        <authorList>
            <person name="Terron-Gonzalez L."/>
            <person name="Martin-Cabello G."/>
            <person name="Ferrer M."/>
            <person name="Santero E."/>
        </authorList>
    </citation>
    <scope>NUCLEOTIDE SEQUENCE</scope>
</reference>
<feature type="binding site" evidence="10">
    <location>
        <position position="194"/>
    </location>
    <ligand>
        <name>substrate</name>
    </ligand>
</feature>
<evidence type="ECO:0000256" key="2">
    <source>
        <dbReference type="ARBA" id="ARBA00011738"/>
    </source>
</evidence>
<keyword evidence="6 10" id="KW-0460">Magnesium</keyword>
<dbReference type="CDD" id="cd00515">
    <property type="entry name" value="HAM1"/>
    <property type="match status" value="1"/>
</dbReference>
<feature type="binding site" evidence="10">
    <location>
        <position position="59"/>
    </location>
    <ligand>
        <name>Mg(2+)</name>
        <dbReference type="ChEBI" id="CHEBI:18420"/>
    </ligand>
</feature>
<feature type="binding site" evidence="10">
    <location>
        <begin position="171"/>
        <end position="174"/>
    </location>
    <ligand>
        <name>substrate</name>
    </ligand>
</feature>
<keyword evidence="7 10" id="KW-0546">Nucleotide metabolism</keyword>
<dbReference type="GO" id="GO:0009117">
    <property type="term" value="P:nucleotide metabolic process"/>
    <property type="evidence" value="ECO:0007669"/>
    <property type="project" value="UniProtKB-KW"/>
</dbReference>
<dbReference type="GO" id="GO:0009146">
    <property type="term" value="P:purine nucleoside triphosphate catabolic process"/>
    <property type="evidence" value="ECO:0007669"/>
    <property type="project" value="UniProtKB-UniRule"/>
</dbReference>
<dbReference type="Pfam" id="PF01725">
    <property type="entry name" value="Ham1p_like"/>
    <property type="match status" value="1"/>
</dbReference>
<evidence type="ECO:0000256" key="11">
    <source>
        <dbReference type="RuleBase" id="RU003781"/>
    </source>
</evidence>
<evidence type="ECO:0000256" key="4">
    <source>
        <dbReference type="ARBA" id="ARBA00022741"/>
    </source>
</evidence>
<evidence type="ECO:0000256" key="3">
    <source>
        <dbReference type="ARBA" id="ARBA00022723"/>
    </source>
</evidence>
<dbReference type="GO" id="GO:0017111">
    <property type="term" value="F:ribonucleoside triphosphate phosphatase activity"/>
    <property type="evidence" value="ECO:0007669"/>
    <property type="project" value="InterPro"/>
</dbReference>
<feature type="binding site" evidence="10">
    <location>
        <begin position="199"/>
        <end position="200"/>
    </location>
    <ligand>
        <name>substrate</name>
    </ligand>
</feature>
<comment type="subunit">
    <text evidence="2 10">Homodimer.</text>
</comment>
<evidence type="ECO:0000256" key="9">
    <source>
        <dbReference type="ARBA" id="ARBA00052017"/>
    </source>
</evidence>
<evidence type="ECO:0000256" key="6">
    <source>
        <dbReference type="ARBA" id="ARBA00022842"/>
    </source>
</evidence>
<evidence type="ECO:0000256" key="1">
    <source>
        <dbReference type="ARBA" id="ARBA00008023"/>
    </source>
</evidence>
<dbReference type="GO" id="GO:0035870">
    <property type="term" value="F:dITP diphosphatase activity"/>
    <property type="evidence" value="ECO:0007669"/>
    <property type="project" value="UniProtKB-UniRule"/>
</dbReference>
<name>A0A126SY59_9BACT</name>
<dbReference type="PANTHER" id="PTHR11067">
    <property type="entry name" value="INOSINE TRIPHOSPHATE PYROPHOSPHATASE/HAM1 PROTEIN"/>
    <property type="match status" value="1"/>
</dbReference>
<keyword evidence="3 10" id="KW-0479">Metal-binding</keyword>
<evidence type="ECO:0000256" key="7">
    <source>
        <dbReference type="ARBA" id="ARBA00023080"/>
    </source>
</evidence>
<dbReference type="FunFam" id="3.90.950.10:FF:000001">
    <property type="entry name" value="dITP/XTP pyrophosphatase"/>
    <property type="match status" value="1"/>
</dbReference>
<comment type="function">
    <text evidence="10">Pyrophosphatase that catalyzes the hydrolysis of nucleoside triphosphates to their monophosphate derivatives, with a high preference for the non-canonical purine nucleotides XTP (xanthosine triphosphate), dITP (deoxyinosine triphosphate) and ITP. Seems to function as a house-cleaning enzyme that removes non-canonical purine nucleotides from the nucleotide pool, thus preventing their incorporation into DNA/RNA and avoiding chromosomal lesions.</text>
</comment>
<feature type="active site" description="Proton acceptor" evidence="10">
    <location>
        <position position="88"/>
    </location>
</feature>
<feature type="binding site" evidence="10">
    <location>
        <position position="89"/>
    </location>
    <ligand>
        <name>substrate</name>
    </ligand>
</feature>
<evidence type="ECO:0000256" key="12">
    <source>
        <dbReference type="SAM" id="MobiDB-lite"/>
    </source>
</evidence>
<accession>A0A126SY59</accession>
<dbReference type="PANTHER" id="PTHR11067:SF9">
    <property type="entry name" value="INOSINE TRIPHOSPHATE PYROPHOSPHATASE"/>
    <property type="match status" value="1"/>
</dbReference>
<dbReference type="GO" id="GO:0036220">
    <property type="term" value="F:ITP diphosphatase activity"/>
    <property type="evidence" value="ECO:0007669"/>
    <property type="project" value="UniProtKB-UniRule"/>
</dbReference>
<dbReference type="EMBL" id="KU144974">
    <property type="protein sequence ID" value="AMK59238.1"/>
    <property type="molecule type" value="Genomic_DNA"/>
</dbReference>
<protein>
    <recommendedName>
        <fullName evidence="10">dITP/XTP pyrophosphatase</fullName>
        <ecNumber evidence="10">3.6.1.66</ecNumber>
    </recommendedName>
    <alternativeName>
        <fullName evidence="10">Non-canonical purine NTP pyrophosphatase</fullName>
    </alternativeName>
    <alternativeName>
        <fullName evidence="10">Non-standard purine NTP pyrophosphatase</fullName>
    </alternativeName>
    <alternativeName>
        <fullName evidence="10">Nucleoside-triphosphate diphosphatase</fullName>
    </alternativeName>
    <alternativeName>
        <fullName evidence="10">Nucleoside-triphosphate pyrophosphatase</fullName>
        <shortName evidence="10">NTPase</shortName>
    </alternativeName>
</protein>
<dbReference type="InterPro" id="IPR002637">
    <property type="entry name" value="RdgB/HAM1"/>
</dbReference>
<feature type="binding site" evidence="10">
    <location>
        <begin position="27"/>
        <end position="32"/>
    </location>
    <ligand>
        <name>substrate</name>
    </ligand>
</feature>
<dbReference type="GO" id="GO:0046872">
    <property type="term" value="F:metal ion binding"/>
    <property type="evidence" value="ECO:0007669"/>
    <property type="project" value="UniProtKB-KW"/>
</dbReference>
<dbReference type="SUPFAM" id="SSF52972">
    <property type="entry name" value="ITPase-like"/>
    <property type="match status" value="1"/>
</dbReference>
<feature type="region of interest" description="Disordered" evidence="12">
    <location>
        <begin position="209"/>
        <end position="231"/>
    </location>
</feature>
<dbReference type="InterPro" id="IPR029001">
    <property type="entry name" value="ITPase-like_fam"/>
</dbReference>
<proteinExistence type="inferred from homology"/>
<dbReference type="GO" id="GO:0005829">
    <property type="term" value="C:cytosol"/>
    <property type="evidence" value="ECO:0007669"/>
    <property type="project" value="TreeGrafter"/>
</dbReference>
<evidence type="ECO:0000256" key="5">
    <source>
        <dbReference type="ARBA" id="ARBA00022801"/>
    </source>
</evidence>
<dbReference type="AlphaFoldDB" id="A0A126SY59"/>
<comment type="similarity">
    <text evidence="1 10 11">Belongs to the HAM1 NTPase family.</text>
</comment>
<organism evidence="13">
    <name type="scientific">uncultured bacterium UPO46</name>
    <dbReference type="NCBI Taxonomy" id="1776971"/>
    <lineage>
        <taxon>Bacteria</taxon>
        <taxon>environmental samples</taxon>
    </lineage>
</organism>